<sequence length="67" mass="7861">MAEDIVQIVLSPRFERRTSADPFEEVYRALRIVNPSPHMTYLQNKIVNQQLEGLKLKLKMRCRKTGC</sequence>
<dbReference type="EMBL" id="KZ305043">
    <property type="protein sequence ID" value="PIA39880.1"/>
    <property type="molecule type" value="Genomic_DNA"/>
</dbReference>
<dbReference type="STRING" id="218851.A0A2G5D8S4"/>
<protein>
    <submittedName>
        <fullName evidence="2">Uncharacterized protein</fullName>
    </submittedName>
</protein>
<evidence type="ECO:0000313" key="2">
    <source>
        <dbReference type="EMBL" id="PIA39882.1"/>
    </source>
</evidence>
<dbReference type="EMBL" id="KZ305043">
    <property type="protein sequence ID" value="PIA39882.1"/>
    <property type="molecule type" value="Genomic_DNA"/>
</dbReference>
<dbReference type="Proteomes" id="UP000230069">
    <property type="component" value="Unassembled WGS sequence"/>
</dbReference>
<dbReference type="EMBL" id="KZ305046">
    <property type="protein sequence ID" value="PIA38053.1"/>
    <property type="molecule type" value="Genomic_DNA"/>
</dbReference>
<dbReference type="Gene3D" id="3.60.120.10">
    <property type="entry name" value="Anthranilate synthase"/>
    <property type="match status" value="1"/>
</dbReference>
<dbReference type="EMBL" id="KZ305043">
    <property type="protein sequence ID" value="PIA39881.1"/>
    <property type="molecule type" value="Genomic_DNA"/>
</dbReference>
<keyword evidence="3" id="KW-1185">Reference proteome</keyword>
<dbReference type="InterPro" id="IPR005801">
    <property type="entry name" value="ADC_synthase"/>
</dbReference>
<reference evidence="2 3" key="1">
    <citation type="submission" date="2017-09" db="EMBL/GenBank/DDBJ databases">
        <title>WGS assembly of Aquilegia coerulea Goldsmith.</title>
        <authorList>
            <person name="Hodges S."/>
            <person name="Kramer E."/>
            <person name="Nordborg M."/>
            <person name="Tomkins J."/>
            <person name="Borevitz J."/>
            <person name="Derieg N."/>
            <person name="Yan J."/>
            <person name="Mihaltcheva S."/>
            <person name="Hayes R.D."/>
            <person name="Rokhsar D."/>
        </authorList>
    </citation>
    <scope>NUCLEOTIDE SEQUENCE [LARGE SCALE GENOMIC DNA]</scope>
    <source>
        <strain evidence="3">cv. Goldsmith</strain>
    </source>
</reference>
<dbReference type="OrthoDB" id="1865897at2759"/>
<accession>A0A2G5D8S4</accession>
<organism evidence="2 3">
    <name type="scientific">Aquilegia coerulea</name>
    <name type="common">Rocky mountain columbine</name>
    <dbReference type="NCBI Taxonomy" id="218851"/>
    <lineage>
        <taxon>Eukaryota</taxon>
        <taxon>Viridiplantae</taxon>
        <taxon>Streptophyta</taxon>
        <taxon>Embryophyta</taxon>
        <taxon>Tracheophyta</taxon>
        <taxon>Spermatophyta</taxon>
        <taxon>Magnoliopsida</taxon>
        <taxon>Ranunculales</taxon>
        <taxon>Ranunculaceae</taxon>
        <taxon>Thalictroideae</taxon>
        <taxon>Aquilegia</taxon>
    </lineage>
</organism>
<proteinExistence type="predicted"/>
<gene>
    <name evidence="2" type="ORF">AQUCO_02600377v1</name>
    <name evidence="1" type="ORF">AQUCO_02900118v1</name>
</gene>
<evidence type="ECO:0000313" key="3">
    <source>
        <dbReference type="Proteomes" id="UP000230069"/>
    </source>
</evidence>
<name>A0A2G5D8S4_AQUCA</name>
<dbReference type="AlphaFoldDB" id="A0A2G5D8S4"/>
<dbReference type="SUPFAM" id="SSF56322">
    <property type="entry name" value="ADC synthase"/>
    <property type="match status" value="1"/>
</dbReference>
<evidence type="ECO:0000313" key="1">
    <source>
        <dbReference type="EMBL" id="PIA38053.1"/>
    </source>
</evidence>